<comment type="caution">
    <text evidence="1">The sequence shown here is derived from an EMBL/GenBank/DDBJ whole genome shotgun (WGS) entry which is preliminary data.</text>
</comment>
<dbReference type="EMBL" id="JABSTQ010009802">
    <property type="protein sequence ID" value="KAG0425793.1"/>
    <property type="molecule type" value="Genomic_DNA"/>
</dbReference>
<sequence length="159" mass="17171">MSSTTCSAVGCTNNPVRNPELLFHQFPKDRKRHKVGVDKFEPNGAVSAATDPTSGHPGRTTYGRVCGLYPDDKEPVNVECRLGTFADYDEEYQVAFAGPRELLARMRNTYADGMGSVPVVVHGIDLDDFLGYCPGGGMSPLIRAIATGGPWARKPLLKG</sequence>
<gene>
    <name evidence="1" type="ORF">HPB47_027064</name>
</gene>
<name>A0AC60PYX0_IXOPE</name>
<evidence type="ECO:0000313" key="1">
    <source>
        <dbReference type="EMBL" id="KAG0425793.1"/>
    </source>
</evidence>
<proteinExistence type="predicted"/>
<dbReference type="Proteomes" id="UP000805193">
    <property type="component" value="Unassembled WGS sequence"/>
</dbReference>
<reference evidence="1 2" key="1">
    <citation type="journal article" date="2020" name="Cell">
        <title>Large-Scale Comparative Analyses of Tick Genomes Elucidate Their Genetic Diversity and Vector Capacities.</title>
        <authorList>
            <consortium name="Tick Genome and Microbiome Consortium (TIGMIC)"/>
            <person name="Jia N."/>
            <person name="Wang J."/>
            <person name="Shi W."/>
            <person name="Du L."/>
            <person name="Sun Y."/>
            <person name="Zhan W."/>
            <person name="Jiang J.F."/>
            <person name="Wang Q."/>
            <person name="Zhang B."/>
            <person name="Ji P."/>
            <person name="Bell-Sakyi L."/>
            <person name="Cui X.M."/>
            <person name="Yuan T.T."/>
            <person name="Jiang B.G."/>
            <person name="Yang W.F."/>
            <person name="Lam T.T."/>
            <person name="Chang Q.C."/>
            <person name="Ding S.J."/>
            <person name="Wang X.J."/>
            <person name="Zhu J.G."/>
            <person name="Ruan X.D."/>
            <person name="Zhao L."/>
            <person name="Wei J.T."/>
            <person name="Ye R.Z."/>
            <person name="Que T.C."/>
            <person name="Du C.H."/>
            <person name="Zhou Y.H."/>
            <person name="Cheng J.X."/>
            <person name="Dai P.F."/>
            <person name="Guo W.B."/>
            <person name="Han X.H."/>
            <person name="Huang E.J."/>
            <person name="Li L.F."/>
            <person name="Wei W."/>
            <person name="Gao Y.C."/>
            <person name="Liu J.Z."/>
            <person name="Shao H.Z."/>
            <person name="Wang X."/>
            <person name="Wang C.C."/>
            <person name="Yang T.C."/>
            <person name="Huo Q.B."/>
            <person name="Li W."/>
            <person name="Chen H.Y."/>
            <person name="Chen S.E."/>
            <person name="Zhou L.G."/>
            <person name="Ni X.B."/>
            <person name="Tian J.H."/>
            <person name="Sheng Y."/>
            <person name="Liu T."/>
            <person name="Pan Y.S."/>
            <person name="Xia L.Y."/>
            <person name="Li J."/>
            <person name="Zhao F."/>
            <person name="Cao W.C."/>
        </authorList>
    </citation>
    <scope>NUCLEOTIDE SEQUENCE [LARGE SCALE GENOMIC DNA]</scope>
    <source>
        <strain evidence="1">Iper-2018</strain>
    </source>
</reference>
<organism evidence="1 2">
    <name type="scientific">Ixodes persulcatus</name>
    <name type="common">Taiga tick</name>
    <dbReference type="NCBI Taxonomy" id="34615"/>
    <lineage>
        <taxon>Eukaryota</taxon>
        <taxon>Metazoa</taxon>
        <taxon>Ecdysozoa</taxon>
        <taxon>Arthropoda</taxon>
        <taxon>Chelicerata</taxon>
        <taxon>Arachnida</taxon>
        <taxon>Acari</taxon>
        <taxon>Parasitiformes</taxon>
        <taxon>Ixodida</taxon>
        <taxon>Ixodoidea</taxon>
        <taxon>Ixodidae</taxon>
        <taxon>Ixodinae</taxon>
        <taxon>Ixodes</taxon>
    </lineage>
</organism>
<keyword evidence="2" id="KW-1185">Reference proteome</keyword>
<accession>A0AC60PYX0</accession>
<evidence type="ECO:0000313" key="2">
    <source>
        <dbReference type="Proteomes" id="UP000805193"/>
    </source>
</evidence>
<protein>
    <submittedName>
        <fullName evidence="1">Uncharacterized protein</fullName>
    </submittedName>
</protein>